<evidence type="ECO:0000313" key="1">
    <source>
        <dbReference type="EMBL" id="PIP57018.1"/>
    </source>
</evidence>
<accession>A0A2H0BJ46</accession>
<sequence length="99" mass="11569">MANRYAQEATEWLRRERDTDFTLLQGHVQVFPWCLTNLDWSKPSACSPDSDFIPSTILLRDVSLTGTDPITATVKVYWKDSQGDHEVRSVTYFTDWRQR</sequence>
<reference evidence="1 2" key="1">
    <citation type="submission" date="2017-09" db="EMBL/GenBank/DDBJ databases">
        <title>Depth-based differentiation of microbial function through sediment-hosted aquifers and enrichment of novel symbionts in the deep terrestrial subsurface.</title>
        <authorList>
            <person name="Probst A.J."/>
            <person name="Ladd B."/>
            <person name="Jarett J.K."/>
            <person name="Geller-Mcgrath D.E."/>
            <person name="Sieber C.M."/>
            <person name="Emerson J.B."/>
            <person name="Anantharaman K."/>
            <person name="Thomas B.C."/>
            <person name="Malmstrom R."/>
            <person name="Stieglmeier M."/>
            <person name="Klingl A."/>
            <person name="Woyke T."/>
            <person name="Ryan C.M."/>
            <person name="Banfield J.F."/>
        </authorList>
    </citation>
    <scope>NUCLEOTIDE SEQUENCE [LARGE SCALE GENOMIC DNA]</scope>
    <source>
        <strain evidence="1">CG22_combo_CG10-13_8_21_14_all_45_10</strain>
    </source>
</reference>
<dbReference type="Proteomes" id="UP000230759">
    <property type="component" value="Unassembled WGS sequence"/>
</dbReference>
<protein>
    <submittedName>
        <fullName evidence="1">Uncharacterized protein</fullName>
    </submittedName>
</protein>
<name>A0A2H0BJ46_9BACT</name>
<gene>
    <name evidence="1" type="ORF">COX04_01880</name>
</gene>
<dbReference type="EMBL" id="PCSV01000044">
    <property type="protein sequence ID" value="PIP57018.1"/>
    <property type="molecule type" value="Genomic_DNA"/>
</dbReference>
<dbReference type="AlphaFoldDB" id="A0A2H0BJ46"/>
<organism evidence="1 2">
    <name type="scientific">Candidatus Woesebacteria bacterium CG22_combo_CG10-13_8_21_14_all_45_10</name>
    <dbReference type="NCBI Taxonomy" id="1975060"/>
    <lineage>
        <taxon>Bacteria</taxon>
        <taxon>Candidatus Woeseibacteriota</taxon>
    </lineage>
</organism>
<comment type="caution">
    <text evidence="1">The sequence shown here is derived from an EMBL/GenBank/DDBJ whole genome shotgun (WGS) entry which is preliminary data.</text>
</comment>
<evidence type="ECO:0000313" key="2">
    <source>
        <dbReference type="Proteomes" id="UP000230759"/>
    </source>
</evidence>
<proteinExistence type="predicted"/>